<protein>
    <submittedName>
        <fullName evidence="1">Uncharacterized protein</fullName>
    </submittedName>
</protein>
<dbReference type="EMBL" id="GBXM01095921">
    <property type="protein sequence ID" value="JAH12656.1"/>
    <property type="molecule type" value="Transcribed_RNA"/>
</dbReference>
<evidence type="ECO:0000313" key="1">
    <source>
        <dbReference type="EMBL" id="JAH12656.1"/>
    </source>
</evidence>
<reference evidence="1" key="2">
    <citation type="journal article" date="2015" name="Fish Shellfish Immunol.">
        <title>Early steps in the European eel (Anguilla anguilla)-Vibrio vulnificus interaction in the gills: Role of the RtxA13 toxin.</title>
        <authorList>
            <person name="Callol A."/>
            <person name="Pajuelo D."/>
            <person name="Ebbesson L."/>
            <person name="Teles M."/>
            <person name="MacKenzie S."/>
            <person name="Amaro C."/>
        </authorList>
    </citation>
    <scope>NUCLEOTIDE SEQUENCE</scope>
</reference>
<organism evidence="1">
    <name type="scientific">Anguilla anguilla</name>
    <name type="common">European freshwater eel</name>
    <name type="synonym">Muraena anguilla</name>
    <dbReference type="NCBI Taxonomy" id="7936"/>
    <lineage>
        <taxon>Eukaryota</taxon>
        <taxon>Metazoa</taxon>
        <taxon>Chordata</taxon>
        <taxon>Craniata</taxon>
        <taxon>Vertebrata</taxon>
        <taxon>Euteleostomi</taxon>
        <taxon>Actinopterygii</taxon>
        <taxon>Neopterygii</taxon>
        <taxon>Teleostei</taxon>
        <taxon>Anguilliformes</taxon>
        <taxon>Anguillidae</taxon>
        <taxon>Anguilla</taxon>
    </lineage>
</organism>
<name>A0A0E9Q6Y3_ANGAN</name>
<sequence>MQTKSIYKLNFMICLFLSRAVISDLLFSKKSTHSLVRS</sequence>
<proteinExistence type="predicted"/>
<reference evidence="1" key="1">
    <citation type="submission" date="2014-11" db="EMBL/GenBank/DDBJ databases">
        <authorList>
            <person name="Amaro Gonzalez C."/>
        </authorList>
    </citation>
    <scope>NUCLEOTIDE SEQUENCE</scope>
</reference>
<dbReference type="AlphaFoldDB" id="A0A0E9Q6Y3"/>
<accession>A0A0E9Q6Y3</accession>